<organism evidence="2 3">
    <name type="scientific">Araneus ventricosus</name>
    <name type="common">Orbweaver spider</name>
    <name type="synonym">Epeira ventricosa</name>
    <dbReference type="NCBI Taxonomy" id="182803"/>
    <lineage>
        <taxon>Eukaryota</taxon>
        <taxon>Metazoa</taxon>
        <taxon>Ecdysozoa</taxon>
        <taxon>Arthropoda</taxon>
        <taxon>Chelicerata</taxon>
        <taxon>Arachnida</taxon>
        <taxon>Araneae</taxon>
        <taxon>Araneomorphae</taxon>
        <taxon>Entelegynae</taxon>
        <taxon>Araneoidea</taxon>
        <taxon>Araneidae</taxon>
        <taxon>Araneus</taxon>
    </lineage>
</organism>
<sequence length="112" mass="11940">THSVFIIASEASRVCVANLGGLQRNPSGGWRALASRGQSPLVVNKDGRFSKHDEEKTQFRANQSKHGNPSIHNDQLGVVKDIPIGANSGTGFYASRPALQEAAITVSSDVEQ</sequence>
<protein>
    <submittedName>
        <fullName evidence="2">Uncharacterized protein</fullName>
    </submittedName>
</protein>
<comment type="caution">
    <text evidence="2">The sequence shown here is derived from an EMBL/GenBank/DDBJ whole genome shotgun (WGS) entry which is preliminary data.</text>
</comment>
<dbReference type="AlphaFoldDB" id="A0A4Y2IAQ5"/>
<evidence type="ECO:0000313" key="3">
    <source>
        <dbReference type="Proteomes" id="UP000499080"/>
    </source>
</evidence>
<accession>A0A4Y2IAQ5</accession>
<feature type="non-terminal residue" evidence="2">
    <location>
        <position position="1"/>
    </location>
</feature>
<proteinExistence type="predicted"/>
<feature type="compositionally biased region" description="Basic and acidic residues" evidence="1">
    <location>
        <begin position="49"/>
        <end position="58"/>
    </location>
</feature>
<dbReference type="EMBL" id="BGPR01185156">
    <property type="protein sequence ID" value="GBM74787.1"/>
    <property type="molecule type" value="Genomic_DNA"/>
</dbReference>
<reference evidence="2 3" key="1">
    <citation type="journal article" date="2019" name="Sci. Rep.">
        <title>Orb-weaving spider Araneus ventricosus genome elucidates the spidroin gene catalogue.</title>
        <authorList>
            <person name="Kono N."/>
            <person name="Nakamura H."/>
            <person name="Ohtoshi R."/>
            <person name="Moran D.A.P."/>
            <person name="Shinohara A."/>
            <person name="Yoshida Y."/>
            <person name="Fujiwara M."/>
            <person name="Mori M."/>
            <person name="Tomita M."/>
            <person name="Arakawa K."/>
        </authorList>
    </citation>
    <scope>NUCLEOTIDE SEQUENCE [LARGE SCALE GENOMIC DNA]</scope>
</reference>
<name>A0A4Y2IAQ5_ARAVE</name>
<evidence type="ECO:0000256" key="1">
    <source>
        <dbReference type="SAM" id="MobiDB-lite"/>
    </source>
</evidence>
<feature type="region of interest" description="Disordered" evidence="1">
    <location>
        <begin position="49"/>
        <end position="75"/>
    </location>
</feature>
<evidence type="ECO:0000313" key="2">
    <source>
        <dbReference type="EMBL" id="GBM74787.1"/>
    </source>
</evidence>
<dbReference type="Proteomes" id="UP000499080">
    <property type="component" value="Unassembled WGS sequence"/>
</dbReference>
<feature type="compositionally biased region" description="Polar residues" evidence="1">
    <location>
        <begin position="59"/>
        <end position="73"/>
    </location>
</feature>
<gene>
    <name evidence="2" type="ORF">AVEN_189218_1</name>
</gene>
<keyword evidence="3" id="KW-1185">Reference proteome</keyword>